<evidence type="ECO:0008006" key="3">
    <source>
        <dbReference type="Google" id="ProtNLM"/>
    </source>
</evidence>
<dbReference type="Proteomes" id="UP000322530">
    <property type="component" value="Unassembled WGS sequence"/>
</dbReference>
<proteinExistence type="predicted"/>
<keyword evidence="2" id="KW-1185">Reference proteome</keyword>
<dbReference type="EMBL" id="BIXY01000021">
    <property type="protein sequence ID" value="GCF08333.1"/>
    <property type="molecule type" value="Genomic_DNA"/>
</dbReference>
<evidence type="ECO:0000313" key="2">
    <source>
        <dbReference type="Proteomes" id="UP000322530"/>
    </source>
</evidence>
<dbReference type="InterPro" id="IPR021272">
    <property type="entry name" value="DUF2851"/>
</dbReference>
<sequence length="414" mass="46941">MMIGRQSTHSDYRSAYASGLDRYVREPDWLYERDVARAWWSLPLHSYIPLSRGGACQIIFAGHPGGSAGPDVRDAVLRFWLLPSSTEEGRLETRSGDVEFHIYASDWYTHQHHTDRRYNDVLLHVVLICDDAHPTWRQDGIVVPVCSLGDVGLETSRPVLSNLLQGHIWPCQRNLAGDDEQERDVRLLRAGLLRFEEKRDHFLEELHTISQIQSIDDGYDSCLLPALAEGLAYGRDRILFRALGKQLLARTGTIPEPLGRNPAPSPLDAIRLGVLARLYRCWRVPGIWRTLRPLLLCQDDVCDPATILTTLRAHFGTLGLSQARTDILLCNIVYPFAAAVALLEQNSVLLERAQKLYLHHPGLSSNRITRMMSSQLQLSNQPCGSCRQQGLHHIYRQTCREKRCDLCIMAKDIL</sequence>
<comment type="caution">
    <text evidence="1">The sequence shown here is derived from an EMBL/GenBank/DDBJ whole genome shotgun (WGS) entry which is preliminary data.</text>
</comment>
<reference evidence="1 2" key="1">
    <citation type="submission" date="2019-01" db="EMBL/GenBank/DDBJ databases">
        <title>Draft genome sequence of Dictyobacter sp. Uno17.</title>
        <authorList>
            <person name="Wang C.M."/>
            <person name="Zheng Y."/>
            <person name="Sakai Y."/>
            <person name="Abe K."/>
            <person name="Yokota A."/>
            <person name="Yabe S."/>
        </authorList>
    </citation>
    <scope>NUCLEOTIDE SEQUENCE [LARGE SCALE GENOMIC DNA]</scope>
    <source>
        <strain evidence="1 2">Uno17</strain>
    </source>
</reference>
<dbReference type="Pfam" id="PF11013">
    <property type="entry name" value="DUF2851"/>
    <property type="match status" value="1"/>
</dbReference>
<dbReference type="RefSeq" id="WP_172631991.1">
    <property type="nucleotide sequence ID" value="NZ_BIXY01000021.1"/>
</dbReference>
<dbReference type="AlphaFoldDB" id="A0A5A5TBD9"/>
<evidence type="ECO:0000313" key="1">
    <source>
        <dbReference type="EMBL" id="GCF08333.1"/>
    </source>
</evidence>
<accession>A0A5A5TBD9</accession>
<gene>
    <name evidence="1" type="ORF">KDI_18970</name>
</gene>
<name>A0A5A5TBD9_9CHLR</name>
<organism evidence="1 2">
    <name type="scientific">Dictyobacter arantiisoli</name>
    <dbReference type="NCBI Taxonomy" id="2014874"/>
    <lineage>
        <taxon>Bacteria</taxon>
        <taxon>Bacillati</taxon>
        <taxon>Chloroflexota</taxon>
        <taxon>Ktedonobacteria</taxon>
        <taxon>Ktedonobacterales</taxon>
        <taxon>Dictyobacteraceae</taxon>
        <taxon>Dictyobacter</taxon>
    </lineage>
</organism>
<protein>
    <recommendedName>
        <fullName evidence="3">DUF2851 domain-containing protein</fullName>
    </recommendedName>
</protein>